<evidence type="ECO:0000313" key="1">
    <source>
        <dbReference type="EMBL" id="SDE62237.1"/>
    </source>
</evidence>
<dbReference type="PROSITE" id="PS50110">
    <property type="entry name" value="RESPONSE_REGULATORY"/>
    <property type="match status" value="1"/>
</dbReference>
<dbReference type="Gene3D" id="3.40.50.2300">
    <property type="match status" value="1"/>
</dbReference>
<organism evidence="1 2">
    <name type="scientific">Cellulophaga baltica</name>
    <dbReference type="NCBI Taxonomy" id="76594"/>
    <lineage>
        <taxon>Bacteria</taxon>
        <taxon>Pseudomonadati</taxon>
        <taxon>Bacteroidota</taxon>
        <taxon>Flavobacteriia</taxon>
        <taxon>Flavobacteriales</taxon>
        <taxon>Flavobacteriaceae</taxon>
        <taxon>Cellulophaga</taxon>
    </lineage>
</organism>
<gene>
    <name evidence="1" type="ORF">SAMN04487992_102282</name>
</gene>
<name>A0A1G7EF61_9FLAO</name>
<dbReference type="SMART" id="SM00448">
    <property type="entry name" value="REC"/>
    <property type="match status" value="1"/>
</dbReference>
<dbReference type="eggNOG" id="COG2197">
    <property type="taxonomic scope" value="Bacteria"/>
</dbReference>
<sequence length="140" mass="16004">MKIDTVCIIDDDPIFVYGTKVILNSNGKFCSTITVFENGQEALDDLEALLKSNQELPEVIFLDLNMPIMDGWDFLDEFCKIPDIESKTRVYILSSSIFSGDIEKSKEYSIVKDFISKPLTDIKFEHLLKEIENERIGRTA</sequence>
<dbReference type="PANTHER" id="PTHR44520">
    <property type="entry name" value="RESPONSE REGULATOR RCP1-RELATED"/>
    <property type="match status" value="1"/>
</dbReference>
<reference evidence="2" key="1">
    <citation type="submission" date="2016-10" db="EMBL/GenBank/DDBJ databases">
        <authorList>
            <person name="Varghese N."/>
            <person name="Submissions S."/>
        </authorList>
    </citation>
    <scope>NUCLEOTIDE SEQUENCE [LARGE SCALE GENOMIC DNA]</scope>
    <source>
        <strain evidence="2">DSM 24729</strain>
    </source>
</reference>
<accession>A0A1G7EF61</accession>
<proteinExistence type="predicted"/>
<dbReference type="GeneID" id="78059248"/>
<protein>
    <submittedName>
        <fullName evidence="1">Response regulator receiver domain-containing protein</fullName>
    </submittedName>
</protein>
<dbReference type="InterPro" id="IPR011006">
    <property type="entry name" value="CheY-like_superfamily"/>
</dbReference>
<keyword evidence="2" id="KW-1185">Reference proteome</keyword>
<dbReference type="InterPro" id="IPR052893">
    <property type="entry name" value="TCS_response_regulator"/>
</dbReference>
<dbReference type="InterPro" id="IPR001789">
    <property type="entry name" value="Sig_transdc_resp-reg_receiver"/>
</dbReference>
<dbReference type="Proteomes" id="UP000182114">
    <property type="component" value="Unassembled WGS sequence"/>
</dbReference>
<dbReference type="EMBL" id="FNBD01000002">
    <property type="protein sequence ID" value="SDE62237.1"/>
    <property type="molecule type" value="Genomic_DNA"/>
</dbReference>
<dbReference type="RefSeq" id="WP_024479417.1">
    <property type="nucleotide sequence ID" value="NZ_CANLMK010000004.1"/>
</dbReference>
<dbReference type="SUPFAM" id="SSF52172">
    <property type="entry name" value="CheY-like"/>
    <property type="match status" value="1"/>
</dbReference>
<dbReference type="Pfam" id="PF00072">
    <property type="entry name" value="Response_reg"/>
    <property type="match status" value="1"/>
</dbReference>
<evidence type="ECO:0000313" key="2">
    <source>
        <dbReference type="Proteomes" id="UP000182114"/>
    </source>
</evidence>
<dbReference type="PANTHER" id="PTHR44520:SF2">
    <property type="entry name" value="RESPONSE REGULATOR RCP1"/>
    <property type="match status" value="1"/>
</dbReference>
<dbReference type="AlphaFoldDB" id="A0A1G7EF61"/>
<dbReference type="GO" id="GO:0000160">
    <property type="term" value="P:phosphorelay signal transduction system"/>
    <property type="evidence" value="ECO:0007669"/>
    <property type="project" value="InterPro"/>
</dbReference>